<proteinExistence type="predicted"/>
<dbReference type="InterPro" id="IPR011701">
    <property type="entry name" value="MFS"/>
</dbReference>
<comment type="subcellular location">
    <subcellularLocation>
        <location evidence="1">Membrane</location>
        <topology evidence="1">Multi-pass membrane protein</topology>
    </subcellularLocation>
</comment>
<dbReference type="GO" id="GO:0016020">
    <property type="term" value="C:membrane"/>
    <property type="evidence" value="ECO:0007669"/>
    <property type="project" value="UniProtKB-SubCell"/>
</dbReference>
<evidence type="ECO:0000256" key="1">
    <source>
        <dbReference type="ARBA" id="ARBA00004141"/>
    </source>
</evidence>
<feature type="transmembrane region" description="Helical" evidence="5">
    <location>
        <begin position="341"/>
        <end position="362"/>
    </location>
</feature>
<keyword evidence="3 5" id="KW-1133">Transmembrane helix</keyword>
<feature type="transmembrane region" description="Helical" evidence="5">
    <location>
        <begin position="374"/>
        <end position="395"/>
    </location>
</feature>
<protein>
    <submittedName>
        <fullName evidence="6">Uncharacterized protein</fullName>
    </submittedName>
</protein>
<dbReference type="AlphaFoldDB" id="A0AAN9TC58"/>
<feature type="transmembrane region" description="Helical" evidence="5">
    <location>
        <begin position="253"/>
        <end position="275"/>
    </location>
</feature>
<comment type="caution">
    <text evidence="6">The sequence shown here is derived from an EMBL/GenBank/DDBJ whole genome shotgun (WGS) entry which is preliminary data.</text>
</comment>
<dbReference type="InterPro" id="IPR036259">
    <property type="entry name" value="MFS_trans_sf"/>
</dbReference>
<dbReference type="Gene3D" id="1.20.1250.20">
    <property type="entry name" value="MFS general substrate transporter like domains"/>
    <property type="match status" value="2"/>
</dbReference>
<reference evidence="6 7" key="1">
    <citation type="submission" date="2024-03" db="EMBL/GenBank/DDBJ databases">
        <title>Adaptation during the transition from Ophiocordyceps entomopathogen to insect associate is accompanied by gene loss and intensified selection.</title>
        <authorList>
            <person name="Ward C.M."/>
            <person name="Onetto C.A."/>
            <person name="Borneman A.R."/>
        </authorList>
    </citation>
    <scope>NUCLEOTIDE SEQUENCE [LARGE SCALE GENOMIC DNA]</scope>
    <source>
        <strain evidence="6">AWRI1</strain>
        <tissue evidence="6">Single Adult Female</tissue>
    </source>
</reference>
<keyword evidence="4 5" id="KW-0472">Membrane</keyword>
<sequence length="794" mass="90397">MFEYKAYLFYLEPAYVLFNFAQGISEFADVNLYLQKTCRHNVQTEPDLATPCDDLKAGIEFVALVNSRYTCPSSIFTIAFTILLSAWSDKSGGKRKFCILLPMALKSGQLICMCLHSYFWYWPVRAAVCTDIILQSASCVRVGSIIYICSITTPASRAYRLTCLHVLMTITNILSSGSSGYLLRNLGFFYTYVICSLLSLAAVIHVGLMVKNTAVKRTHGLINCLCDFINTGYVVDAFKIIFRKREGNERMIISLLSVVNVLAWIAYIGSLLCLAVKKLFKISEGTIGTFAAFWDTLAALAYFFATEEWQLYLIPLLDIFHGFALTVCESMRSKFFETHEFGRLLSVHMVLNMGLSVTYPAYNLLFRNTMDTVPSSIFLLSAAVNSVTCVLYGQLIRCLRLVPSLLKMLQVNIFRIKAWHCLSVEPAYFLFNVAAFISDFANTNLVLQKTCRLNNTFEPNLDTPCDDEKKGIVTLTNIHSYYLFPSYFVTYAFVILATAWSDKAGKKRKLFIVFPIFVRLVKTVALCLAAYYWHWTEMICVWCEVVSHWLGANTTMYVFAVLYICDVSAHENRTMRTSILSALLNLSRVISSGVSGYMLHSLGFFYTYVVCLLITMMALIFACLCVEDISVPVQKKVNIWEAFDVKYILSSFQVILKKRSDFGRLIIVIMYVICALDWFSFTGEGSVFYLYLRYRFGWNERQYGVYLFYKTIGIILGTIFSSVVLSKLLKIHDGILGTFAAFWDTVAVLCYFFASERWHLYLIPMLDIFHGIALSLCDSIQSKFFESEELGTYH</sequence>
<dbReference type="Proteomes" id="UP001367676">
    <property type="component" value="Unassembled WGS sequence"/>
</dbReference>
<feature type="transmembrane region" description="Helical" evidence="5">
    <location>
        <begin position="287"/>
        <end position="305"/>
    </location>
</feature>
<evidence type="ECO:0000256" key="2">
    <source>
        <dbReference type="ARBA" id="ARBA00022692"/>
    </source>
</evidence>
<dbReference type="EMBL" id="JBBCAQ010000033">
    <property type="protein sequence ID" value="KAK7582555.1"/>
    <property type="molecule type" value="Genomic_DNA"/>
</dbReference>
<feature type="transmembrane region" description="Helical" evidence="5">
    <location>
        <begin position="220"/>
        <end position="241"/>
    </location>
</feature>
<feature type="transmembrane region" description="Helical" evidence="5">
    <location>
        <begin position="665"/>
        <end position="691"/>
    </location>
</feature>
<gene>
    <name evidence="6" type="ORF">V9T40_014000</name>
</gene>
<evidence type="ECO:0000256" key="4">
    <source>
        <dbReference type="ARBA" id="ARBA00023136"/>
    </source>
</evidence>
<evidence type="ECO:0000256" key="3">
    <source>
        <dbReference type="ARBA" id="ARBA00022989"/>
    </source>
</evidence>
<dbReference type="SUPFAM" id="SSF103473">
    <property type="entry name" value="MFS general substrate transporter"/>
    <property type="match status" value="2"/>
</dbReference>
<keyword evidence="7" id="KW-1185">Reference proteome</keyword>
<accession>A0AAN9TC58</accession>
<evidence type="ECO:0000256" key="5">
    <source>
        <dbReference type="SAM" id="Phobius"/>
    </source>
</evidence>
<keyword evidence="2 5" id="KW-0812">Transmembrane</keyword>
<dbReference type="GO" id="GO:0022857">
    <property type="term" value="F:transmembrane transporter activity"/>
    <property type="evidence" value="ECO:0007669"/>
    <property type="project" value="InterPro"/>
</dbReference>
<organism evidence="6 7">
    <name type="scientific">Parthenolecanium corni</name>
    <dbReference type="NCBI Taxonomy" id="536013"/>
    <lineage>
        <taxon>Eukaryota</taxon>
        <taxon>Metazoa</taxon>
        <taxon>Ecdysozoa</taxon>
        <taxon>Arthropoda</taxon>
        <taxon>Hexapoda</taxon>
        <taxon>Insecta</taxon>
        <taxon>Pterygota</taxon>
        <taxon>Neoptera</taxon>
        <taxon>Paraneoptera</taxon>
        <taxon>Hemiptera</taxon>
        <taxon>Sternorrhyncha</taxon>
        <taxon>Coccoidea</taxon>
        <taxon>Coccidae</taxon>
        <taxon>Parthenolecanium</taxon>
    </lineage>
</organism>
<feature type="transmembrane region" description="Helical" evidence="5">
    <location>
        <begin position="546"/>
        <end position="565"/>
    </location>
</feature>
<feature type="transmembrane region" description="Helical" evidence="5">
    <location>
        <begin position="734"/>
        <end position="754"/>
    </location>
</feature>
<evidence type="ECO:0000313" key="6">
    <source>
        <dbReference type="EMBL" id="KAK7582555.1"/>
    </source>
</evidence>
<evidence type="ECO:0000313" key="7">
    <source>
        <dbReference type="Proteomes" id="UP001367676"/>
    </source>
</evidence>
<name>A0AAN9TC58_9HEMI</name>
<feature type="transmembrane region" description="Helical" evidence="5">
    <location>
        <begin position="605"/>
        <end position="626"/>
    </location>
</feature>
<dbReference type="PANTHER" id="PTHR23507">
    <property type="entry name" value="ZGC:174356"/>
    <property type="match status" value="1"/>
</dbReference>
<feature type="transmembrane region" description="Helical" evidence="5">
    <location>
        <begin position="481"/>
        <end position="500"/>
    </location>
</feature>
<feature type="transmembrane region" description="Helical" evidence="5">
    <location>
        <begin position="703"/>
        <end position="725"/>
    </location>
</feature>
<dbReference type="Pfam" id="PF07690">
    <property type="entry name" value="MFS_1"/>
    <property type="match status" value="1"/>
</dbReference>
<feature type="transmembrane region" description="Helical" evidence="5">
    <location>
        <begin position="189"/>
        <end position="208"/>
    </location>
</feature>
<feature type="transmembrane region" description="Helical" evidence="5">
    <location>
        <begin position="512"/>
        <end position="534"/>
    </location>
</feature>
<dbReference type="PANTHER" id="PTHR23507:SF1">
    <property type="entry name" value="FI18259P1-RELATED"/>
    <property type="match status" value="1"/>
</dbReference>